<keyword evidence="2" id="KW-1185">Reference proteome</keyword>
<name>A0A6S7AAR1_9BURK</name>
<evidence type="ECO:0000313" key="2">
    <source>
        <dbReference type="Proteomes" id="UP000494269"/>
    </source>
</evidence>
<organism evidence="1 2">
    <name type="scientific">Achromobacter kerstersii</name>
    <dbReference type="NCBI Taxonomy" id="1353890"/>
    <lineage>
        <taxon>Bacteria</taxon>
        <taxon>Pseudomonadati</taxon>
        <taxon>Pseudomonadota</taxon>
        <taxon>Betaproteobacteria</taxon>
        <taxon>Burkholderiales</taxon>
        <taxon>Alcaligenaceae</taxon>
        <taxon>Achromobacter</taxon>
    </lineage>
</organism>
<accession>A0A6S7AAR1</accession>
<reference evidence="1 2" key="1">
    <citation type="submission" date="2020-04" db="EMBL/GenBank/DDBJ databases">
        <authorList>
            <person name="De Canck E."/>
        </authorList>
    </citation>
    <scope>NUCLEOTIDE SEQUENCE [LARGE SCALE GENOMIC DNA]</scope>
    <source>
        <strain evidence="1 2">LMG 3441</strain>
    </source>
</reference>
<evidence type="ECO:0008006" key="3">
    <source>
        <dbReference type="Google" id="ProtNLM"/>
    </source>
</evidence>
<protein>
    <recommendedName>
        <fullName evidence="3">CopG-like ribbon-helix-helix domain-containing protein</fullName>
    </recommendedName>
</protein>
<dbReference type="EMBL" id="CADIJQ010000007">
    <property type="protein sequence ID" value="CAB3722994.1"/>
    <property type="molecule type" value="Genomic_DNA"/>
</dbReference>
<sequence>MFEGKNVSISFRVSPRFKVLLEAAAARERRSQTNMLEMLLFAYCEKHSIEAAHQKTTATLPAEGCTK</sequence>
<gene>
    <name evidence="1" type="ORF">LMG3441_03978</name>
</gene>
<dbReference type="Proteomes" id="UP000494269">
    <property type="component" value="Unassembled WGS sequence"/>
</dbReference>
<proteinExistence type="predicted"/>
<dbReference type="AlphaFoldDB" id="A0A6S7AAR1"/>
<evidence type="ECO:0000313" key="1">
    <source>
        <dbReference type="EMBL" id="CAB3722994.1"/>
    </source>
</evidence>
<dbReference type="RefSeq" id="WP_175170720.1">
    <property type="nucleotide sequence ID" value="NZ_CADIJQ010000007.1"/>
</dbReference>